<sequence length="234" mass="25521">FYSSRPAALVKFVKNHAVVEWCYNLLRDKAHLPTLRSTALKIADILLSRLPSRSTLVGLLDLYFDLADAPLLDSVASTVLPRYIRWAPSRLVEKLDGMQLSPSCVLRMLAQRPTDASLLKTAVASIKTLSTASSGIGSELEAALLSLSGCNRPQAINFARAASRCTGLTWKSRIAIASILLRGNKRALLSLPTEALDVMSRLPEVEDLPTWPDDAPEEVVTDAETLMRMAMCSA</sequence>
<proteinExistence type="predicted"/>
<evidence type="ECO:0000313" key="1">
    <source>
        <dbReference type="EMBL" id="KAF4729619.1"/>
    </source>
</evidence>
<accession>A0A7J6S9H5</accession>
<protein>
    <submittedName>
        <fullName evidence="1">Uncharacterized protein</fullName>
    </submittedName>
</protein>
<name>A0A7J6S9H5_PEROL</name>
<gene>
    <name evidence="1" type="ORF">FOZ62_011512</name>
</gene>
<dbReference type="AlphaFoldDB" id="A0A7J6S9H5"/>
<evidence type="ECO:0000313" key="2">
    <source>
        <dbReference type="Proteomes" id="UP000574390"/>
    </source>
</evidence>
<organism evidence="1 2">
    <name type="scientific">Perkinsus olseni</name>
    <name type="common">Perkinsus atlanticus</name>
    <dbReference type="NCBI Taxonomy" id="32597"/>
    <lineage>
        <taxon>Eukaryota</taxon>
        <taxon>Sar</taxon>
        <taxon>Alveolata</taxon>
        <taxon>Perkinsozoa</taxon>
        <taxon>Perkinsea</taxon>
        <taxon>Perkinsida</taxon>
        <taxon>Perkinsidae</taxon>
        <taxon>Perkinsus</taxon>
    </lineage>
</organism>
<dbReference type="EMBL" id="JABANM010016332">
    <property type="protein sequence ID" value="KAF4729619.1"/>
    <property type="molecule type" value="Genomic_DNA"/>
</dbReference>
<dbReference type="Proteomes" id="UP000574390">
    <property type="component" value="Unassembled WGS sequence"/>
</dbReference>
<comment type="caution">
    <text evidence="1">The sequence shown here is derived from an EMBL/GenBank/DDBJ whole genome shotgun (WGS) entry which is preliminary data.</text>
</comment>
<feature type="non-terminal residue" evidence="1">
    <location>
        <position position="234"/>
    </location>
</feature>
<reference evidence="1 2" key="1">
    <citation type="submission" date="2020-04" db="EMBL/GenBank/DDBJ databases">
        <title>Perkinsus olseni comparative genomics.</title>
        <authorList>
            <person name="Bogema D.R."/>
        </authorList>
    </citation>
    <scope>NUCLEOTIDE SEQUENCE [LARGE SCALE GENOMIC DNA]</scope>
    <source>
        <strain evidence="1">ATCC PRA-205</strain>
    </source>
</reference>